<feature type="signal peptide" evidence="7">
    <location>
        <begin position="1"/>
        <end position="25"/>
    </location>
</feature>
<evidence type="ECO:0000256" key="1">
    <source>
        <dbReference type="ARBA" id="ARBA00009179"/>
    </source>
</evidence>
<dbReference type="InterPro" id="IPR005151">
    <property type="entry name" value="Tail-specific_protease"/>
</dbReference>
<name>A0AB39UW96_9GAMM</name>
<gene>
    <name evidence="9" type="ORF">AAIA72_16265</name>
</gene>
<organism evidence="9">
    <name type="scientific">Thermohahella caldifontis</name>
    <dbReference type="NCBI Taxonomy" id="3142973"/>
    <lineage>
        <taxon>Bacteria</taxon>
        <taxon>Pseudomonadati</taxon>
        <taxon>Pseudomonadota</taxon>
        <taxon>Gammaproteobacteria</taxon>
        <taxon>Oceanospirillales</taxon>
        <taxon>Hahellaceae</taxon>
        <taxon>Thermohahella</taxon>
    </lineage>
</organism>
<dbReference type="NCBIfam" id="TIGR00225">
    <property type="entry name" value="prc"/>
    <property type="match status" value="1"/>
</dbReference>
<evidence type="ECO:0000256" key="5">
    <source>
        <dbReference type="RuleBase" id="RU004404"/>
    </source>
</evidence>
<dbReference type="FunFam" id="2.30.42.10:FF:000063">
    <property type="entry name" value="Peptidase, S41 family"/>
    <property type="match status" value="1"/>
</dbReference>
<dbReference type="Gene3D" id="3.30.750.44">
    <property type="match status" value="1"/>
</dbReference>
<evidence type="ECO:0000256" key="7">
    <source>
        <dbReference type="SAM" id="SignalP"/>
    </source>
</evidence>
<dbReference type="InterPro" id="IPR029045">
    <property type="entry name" value="ClpP/crotonase-like_dom_sf"/>
</dbReference>
<dbReference type="GO" id="GO:0004175">
    <property type="term" value="F:endopeptidase activity"/>
    <property type="evidence" value="ECO:0007669"/>
    <property type="project" value="TreeGrafter"/>
</dbReference>
<dbReference type="InterPro" id="IPR041489">
    <property type="entry name" value="PDZ_6"/>
</dbReference>
<dbReference type="InterPro" id="IPR004447">
    <property type="entry name" value="Peptidase_S41A"/>
</dbReference>
<evidence type="ECO:0000313" key="9">
    <source>
        <dbReference type="EMBL" id="XDT72328.1"/>
    </source>
</evidence>
<evidence type="ECO:0000256" key="4">
    <source>
        <dbReference type="ARBA" id="ARBA00022825"/>
    </source>
</evidence>
<dbReference type="InterPro" id="IPR055210">
    <property type="entry name" value="CtpA/B_N"/>
</dbReference>
<evidence type="ECO:0000256" key="3">
    <source>
        <dbReference type="ARBA" id="ARBA00022801"/>
    </source>
</evidence>
<accession>A0AB39UW96</accession>
<dbReference type="GO" id="GO:0030288">
    <property type="term" value="C:outer membrane-bounded periplasmic space"/>
    <property type="evidence" value="ECO:0007669"/>
    <property type="project" value="TreeGrafter"/>
</dbReference>
<dbReference type="SUPFAM" id="SSF52096">
    <property type="entry name" value="ClpP/crotonase"/>
    <property type="match status" value="1"/>
</dbReference>
<sequence length="450" mass="48524">MFTPRIRHALIALFSVALLHSPVRADSPEPAPVADKAAPAGLPLEDLRRFVDVYDRIKKAYVEPVDDKTLLNNAIRGMLSGLDPHSAYLEPTAFEDLQETTTGEFGGLGIEVGQEDGFIKVISPIDDTPAHKAGIQAGDLIIKIDNETTKDMTLDEAVKRMRGAPGTQIRLTVVRKGESAPLEITITRDVIRVRSVKTRDLGNSFGYIRITQFQAQTGHDFEKAVEKLLKDNKGELKGLVLDLRNNPGGILQAAVEVVDALVDEGLIVYTEGRIKSSKLRFVATPGDLLNGAPVVVLINGGSASASEIVAGALQDHRRALIMGTQSFGKGSVQTILPLDSDYGLKLTTARYYTPNGRSIQARGIVPDVEVGMAQIKEVKNQGFIKEAELSGHLSGSSETSDTPDPEAADTPDQEVQTLLDRDFQLREALNLLKGLSIMKAAYQPAAADGS</sequence>
<comment type="similarity">
    <text evidence="1 5">Belongs to the peptidase S41A family.</text>
</comment>
<dbReference type="Gene3D" id="2.30.42.10">
    <property type="match status" value="1"/>
</dbReference>
<keyword evidence="7" id="KW-0732">Signal</keyword>
<proteinExistence type="inferred from homology"/>
<dbReference type="InterPro" id="IPR001478">
    <property type="entry name" value="PDZ"/>
</dbReference>
<dbReference type="Gene3D" id="3.90.226.10">
    <property type="entry name" value="2-enoyl-CoA Hydratase, Chain A, domain 1"/>
    <property type="match status" value="1"/>
</dbReference>
<dbReference type="KEGG" id="tcd:AAIA72_16265"/>
<dbReference type="AlphaFoldDB" id="A0AB39UW96"/>
<dbReference type="PANTHER" id="PTHR32060">
    <property type="entry name" value="TAIL-SPECIFIC PROTEASE"/>
    <property type="match status" value="1"/>
</dbReference>
<keyword evidence="4 5" id="KW-0720">Serine protease</keyword>
<reference evidence="9" key="1">
    <citation type="submission" date="2024-05" db="EMBL/GenBank/DDBJ databases">
        <title>Genome sequencing of novel strain.</title>
        <authorList>
            <person name="Ganbat D."/>
            <person name="Ganbat S."/>
            <person name="Lee S.-J."/>
        </authorList>
    </citation>
    <scope>NUCLEOTIDE SEQUENCE</scope>
    <source>
        <strain evidence="9">SMD15-11</strain>
    </source>
</reference>
<dbReference type="RefSeq" id="WP_369601339.1">
    <property type="nucleotide sequence ID" value="NZ_CP154858.1"/>
</dbReference>
<dbReference type="GO" id="GO:0007165">
    <property type="term" value="P:signal transduction"/>
    <property type="evidence" value="ECO:0007669"/>
    <property type="project" value="TreeGrafter"/>
</dbReference>
<feature type="region of interest" description="Disordered" evidence="6">
    <location>
        <begin position="391"/>
        <end position="413"/>
    </location>
</feature>
<dbReference type="FunFam" id="3.90.226.10:FF:000029">
    <property type="entry name" value="Peptidase, S41 family"/>
    <property type="match status" value="1"/>
</dbReference>
<feature type="compositionally biased region" description="Acidic residues" evidence="6">
    <location>
        <begin position="401"/>
        <end position="412"/>
    </location>
</feature>
<dbReference type="SMART" id="SM00245">
    <property type="entry name" value="TSPc"/>
    <property type="match status" value="1"/>
</dbReference>
<dbReference type="CDD" id="cd07560">
    <property type="entry name" value="Peptidase_S41_CPP"/>
    <property type="match status" value="1"/>
</dbReference>
<feature type="chain" id="PRO_5044244211" evidence="7">
    <location>
        <begin position="26"/>
        <end position="450"/>
    </location>
</feature>
<dbReference type="GO" id="GO:0006508">
    <property type="term" value="P:proteolysis"/>
    <property type="evidence" value="ECO:0007669"/>
    <property type="project" value="UniProtKB-KW"/>
</dbReference>
<dbReference type="SMART" id="SM00228">
    <property type="entry name" value="PDZ"/>
    <property type="match status" value="1"/>
</dbReference>
<dbReference type="PANTHER" id="PTHR32060:SF30">
    <property type="entry name" value="CARBOXY-TERMINAL PROCESSING PROTEASE CTPA"/>
    <property type="match status" value="1"/>
</dbReference>
<dbReference type="CDD" id="cd06782">
    <property type="entry name" value="cpPDZ_CPP-like"/>
    <property type="match status" value="1"/>
</dbReference>
<dbReference type="SUPFAM" id="SSF50156">
    <property type="entry name" value="PDZ domain-like"/>
    <property type="match status" value="1"/>
</dbReference>
<keyword evidence="3 5" id="KW-0378">Hydrolase</keyword>
<dbReference type="Pfam" id="PF17820">
    <property type="entry name" value="PDZ_6"/>
    <property type="match status" value="1"/>
</dbReference>
<feature type="domain" description="PDZ" evidence="8">
    <location>
        <begin position="94"/>
        <end position="166"/>
    </location>
</feature>
<dbReference type="Pfam" id="PF22694">
    <property type="entry name" value="CtpB_N-like"/>
    <property type="match status" value="1"/>
</dbReference>
<keyword evidence="2 5" id="KW-0645">Protease</keyword>
<protein>
    <submittedName>
        <fullName evidence="9">S41 family peptidase</fullName>
    </submittedName>
</protein>
<dbReference type="Pfam" id="PF03572">
    <property type="entry name" value="Peptidase_S41"/>
    <property type="match status" value="1"/>
</dbReference>
<evidence type="ECO:0000259" key="8">
    <source>
        <dbReference type="PROSITE" id="PS50106"/>
    </source>
</evidence>
<dbReference type="InterPro" id="IPR036034">
    <property type="entry name" value="PDZ_sf"/>
</dbReference>
<dbReference type="GO" id="GO:0008236">
    <property type="term" value="F:serine-type peptidase activity"/>
    <property type="evidence" value="ECO:0007669"/>
    <property type="project" value="UniProtKB-KW"/>
</dbReference>
<evidence type="ECO:0000256" key="2">
    <source>
        <dbReference type="ARBA" id="ARBA00022670"/>
    </source>
</evidence>
<evidence type="ECO:0000256" key="6">
    <source>
        <dbReference type="SAM" id="MobiDB-lite"/>
    </source>
</evidence>
<dbReference type="PROSITE" id="PS50106">
    <property type="entry name" value="PDZ"/>
    <property type="match status" value="1"/>
</dbReference>
<dbReference type="EMBL" id="CP154858">
    <property type="protein sequence ID" value="XDT72328.1"/>
    <property type="molecule type" value="Genomic_DNA"/>
</dbReference>